<dbReference type="SMART" id="SM00448">
    <property type="entry name" value="REC"/>
    <property type="match status" value="1"/>
</dbReference>
<dbReference type="Pfam" id="PF00072">
    <property type="entry name" value="Response_reg"/>
    <property type="match status" value="1"/>
</dbReference>
<dbReference type="SUPFAM" id="SSF52172">
    <property type="entry name" value="CheY-like"/>
    <property type="match status" value="1"/>
</dbReference>
<comment type="caution">
    <text evidence="3">The sequence shown here is derived from an EMBL/GenBank/DDBJ whole genome shotgun (WGS) entry which is preliminary data.</text>
</comment>
<dbReference type="InterPro" id="IPR001789">
    <property type="entry name" value="Sig_transdc_resp-reg_receiver"/>
</dbReference>
<dbReference type="Gene3D" id="3.40.50.2300">
    <property type="match status" value="1"/>
</dbReference>
<gene>
    <name evidence="3" type="ORF">TALK_14315</name>
</gene>
<feature type="modified residue" description="4-aspartylphosphate" evidence="1">
    <location>
        <position position="69"/>
    </location>
</feature>
<dbReference type="RefSeq" id="WP_085619809.1">
    <property type="nucleotide sequence ID" value="NZ_CAXBPE010000002.1"/>
</dbReference>
<keyword evidence="1" id="KW-0597">Phosphoprotein</keyword>
<evidence type="ECO:0000313" key="4">
    <source>
        <dbReference type="Proteomes" id="UP000193396"/>
    </source>
</evidence>
<dbReference type="Proteomes" id="UP000193396">
    <property type="component" value="Unassembled WGS sequence"/>
</dbReference>
<reference evidence="3 4" key="1">
    <citation type="submission" date="2014-03" db="EMBL/GenBank/DDBJ databases">
        <title>The draft genome sequence of Thalassospira alkalitolerans JCM 18968.</title>
        <authorList>
            <person name="Lai Q."/>
            <person name="Shao Z."/>
        </authorList>
    </citation>
    <scope>NUCLEOTIDE SEQUENCE [LARGE SCALE GENOMIC DNA]</scope>
    <source>
        <strain evidence="3 4">JCM 18968</strain>
    </source>
</reference>
<dbReference type="PANTHER" id="PTHR44520:SF2">
    <property type="entry name" value="RESPONSE REGULATOR RCP1"/>
    <property type="match status" value="1"/>
</dbReference>
<evidence type="ECO:0000259" key="2">
    <source>
        <dbReference type="PROSITE" id="PS50110"/>
    </source>
</evidence>
<dbReference type="STRING" id="1293890.TALK_14315"/>
<protein>
    <submittedName>
        <fullName evidence="3">Chemotaxis protein CheY</fullName>
    </submittedName>
</protein>
<keyword evidence="4" id="KW-1185">Reference proteome</keyword>
<evidence type="ECO:0000256" key="1">
    <source>
        <dbReference type="PROSITE-ProRule" id="PRU00169"/>
    </source>
</evidence>
<dbReference type="AlphaFoldDB" id="A0A1Y2LAE8"/>
<sequence length="148" mass="16465">MIAGANGTVSNLLLIEDNPGDARLVQEALREFTHPVNLHHVKDAMTARQFLQQDGPYRNAPKPRLILLDLNMPRKDGREMLREIRNDPSSASIPVIVLTTSGAEHDVDLCYAAGANCYLRKPVDVTEFIDLMKMIESFWLGLALTPSP</sequence>
<dbReference type="InterPro" id="IPR011006">
    <property type="entry name" value="CheY-like_superfamily"/>
</dbReference>
<dbReference type="PROSITE" id="PS50110">
    <property type="entry name" value="RESPONSE_REGULATORY"/>
    <property type="match status" value="1"/>
</dbReference>
<organism evidence="3 4">
    <name type="scientific">Thalassospira alkalitolerans</name>
    <dbReference type="NCBI Taxonomy" id="1293890"/>
    <lineage>
        <taxon>Bacteria</taxon>
        <taxon>Pseudomonadati</taxon>
        <taxon>Pseudomonadota</taxon>
        <taxon>Alphaproteobacteria</taxon>
        <taxon>Rhodospirillales</taxon>
        <taxon>Thalassospiraceae</taxon>
        <taxon>Thalassospira</taxon>
    </lineage>
</organism>
<dbReference type="EMBL" id="JFKB01000009">
    <property type="protein sequence ID" value="OSQ47173.1"/>
    <property type="molecule type" value="Genomic_DNA"/>
</dbReference>
<evidence type="ECO:0000313" key="3">
    <source>
        <dbReference type="EMBL" id="OSQ47173.1"/>
    </source>
</evidence>
<dbReference type="OrthoDB" id="9793549at2"/>
<proteinExistence type="predicted"/>
<dbReference type="PANTHER" id="PTHR44520">
    <property type="entry name" value="RESPONSE REGULATOR RCP1-RELATED"/>
    <property type="match status" value="1"/>
</dbReference>
<feature type="domain" description="Response regulatory" evidence="2">
    <location>
        <begin position="11"/>
        <end position="136"/>
    </location>
</feature>
<dbReference type="CDD" id="cd17557">
    <property type="entry name" value="REC_Rcp-like"/>
    <property type="match status" value="1"/>
</dbReference>
<dbReference type="GO" id="GO:0000160">
    <property type="term" value="P:phosphorelay signal transduction system"/>
    <property type="evidence" value="ECO:0007669"/>
    <property type="project" value="InterPro"/>
</dbReference>
<name>A0A1Y2LAE8_9PROT</name>
<dbReference type="InterPro" id="IPR052893">
    <property type="entry name" value="TCS_response_regulator"/>
</dbReference>
<accession>A0A1Y2LAE8</accession>